<dbReference type="SUPFAM" id="SSF49313">
    <property type="entry name" value="Cadherin-like"/>
    <property type="match status" value="4"/>
</dbReference>
<gene>
    <name evidence="2" type="ORF">AKJ08_0050</name>
</gene>
<dbReference type="GO" id="GO:0005509">
    <property type="term" value="F:calcium ion binding"/>
    <property type="evidence" value="ECO:0007669"/>
    <property type="project" value="InterPro"/>
</dbReference>
<organism evidence="2 3">
    <name type="scientific">Vulgatibacter incomptus</name>
    <dbReference type="NCBI Taxonomy" id="1391653"/>
    <lineage>
        <taxon>Bacteria</taxon>
        <taxon>Pseudomonadati</taxon>
        <taxon>Myxococcota</taxon>
        <taxon>Myxococcia</taxon>
        <taxon>Myxococcales</taxon>
        <taxon>Cystobacterineae</taxon>
        <taxon>Vulgatibacteraceae</taxon>
        <taxon>Vulgatibacter</taxon>
    </lineage>
</organism>
<evidence type="ECO:0000313" key="3">
    <source>
        <dbReference type="Proteomes" id="UP000055590"/>
    </source>
</evidence>
<dbReference type="STRING" id="1391653.AKJ08_0050"/>
<keyword evidence="2" id="KW-0282">Flagellum</keyword>
<evidence type="ECO:0000313" key="2">
    <source>
        <dbReference type="EMBL" id="AKU89663.1"/>
    </source>
</evidence>
<dbReference type="InterPro" id="IPR015919">
    <property type="entry name" value="Cadherin-like_sf"/>
</dbReference>
<dbReference type="Pfam" id="PF05345">
    <property type="entry name" value="He_PIG"/>
    <property type="match status" value="1"/>
</dbReference>
<keyword evidence="3" id="KW-1185">Reference proteome</keyword>
<dbReference type="Pfam" id="PF20773">
    <property type="entry name" value="InhA-like_MAM"/>
    <property type="match status" value="4"/>
</dbReference>
<sequence>MTGGSGGPSGTGGTGGPSGTGGTGGPSGTGGSAGDGTGGTAGDGTGGTAGDGTGGTGGDATGGTGGDATGGSGGGGPLLCDDDADCAELAVGQCVVAACNNDGRFEGPLNTCVLVRAEVGTACDDGLFCTLDDVCNEVGECVGKLPNDCGLAATECGDVACDELSASCSLVPVADGTGCEAGSLCEIAACEAGECVAIPKDCSGMGSACAVAACDPVDGACIAEPLDLGTSCTLAGVGQCEVAACNATGACVAQPLTAGTSCTLAGIGQCEAASCNATGACVAQPLAAGTSCTLAGLGQCQVASCNSAGACAAEPRPVGTACTIAGLGQCQSASCNTAGSCAASTVPNGTTCNDGDRCTIGDACVAGACAGTFDGPVCLAASTYLAEGFEDCAASGWTFAGEWQCGAPTSGPGRARTGSGAFATKLAGNYADNASFATSIATSPAIDLSGSTNPVLTFWAWVDTEGSTSSSTFWDGFNVKVRRAGESTFTLVTAVTPPYRGTASGTTEQAWGGYNASLGWQPYTVNLSAYAGGSIQVQFAFRSDSSTNAAGVYVDDLTITEPFAVPLAISGRELPSVVYAGYSTALQLVRTGGGTSSVTWSIAGGVNNGWLSIDPVTGLLSGTASSADAGPVSVTVRVTSDDFPANFAQRTFTTTVEDLGSNLLYFTDFETDCSTWTLGGDWQCGKPSNVGPAAVSGDRLLATRLDSNYNNNQAFGTATATSPAINLTQASHPRLRFSGWYKTESGFDGFNVKISTDGTNYTQLTNVEPAYTSTVNSQAAWSGDSLGWKEFKADLSAYVGQSIRLRFDFRSDGSNVDAGVYIDDIIITEAALDPVSIVASGLPDAHFGSRYVAGFTRRGGSRLPAWSIVSGTNHGWLTMDPITGTITGLPPDPSSGPVQLRVRVQEPLLPSNFAEADFSFAIVGPRDPGVHFAEDFSNCSAGWTFNSDWQCGTPSVVGPSACHSEPGCIGTNLTGNYRDNLAWATTVADSPVIDLIDADDPTLSFWAWVHTQSTTTDAFNVKVSTNGGSTWSLLTGVSRAYDGTAGGEQAWGGDRSAQGWERYKVDLGAYAGQTIRLRFAFRSDGSTNRAGVYIDDLVIGEKFNDPVSITSASVLPDAFVGNPWSTRLLKTGSSRGTWTIVSGPAWLQIDAATGRLIGTPGPGDLGTANVTVHVAEPLNPTNGATKDFTFEVVEIEAGQVWASSFDRCSANWVLTGEWQCGTPTSVGPSSCRTGSNCMATRLASDYVNDVAFAASTATSPAIDLSASSGAKLTFWTWISTEECCDGFNLRVSTDGGATYALHNAVTPAYNTTIDSQTAWTGNRSAQGWQMFSADLAAFDGQRIRLRFSFRSDGSGVGPGIYIDDLVITDGLYVPLSINTTPLSQGRVDVPYQASFTKTGGTSQAVWSMTPGQNASWLSFDSATKRISGTPSASDLGVVSFTLRVEEPGNPSNFRERTFQFEVVQLPEGFSYAEGFEVGSGGWTLRGDWEHGTPSNVGPAECHSGSRCLATKIAGNYTKDSSLTFATNYAESPPLVVASGAPSTLVFWAWVSTHSGRWDSFQVQVRRASESSFTVPAAANVSPPYSGSSATTSSWGGELDQLGWRRYAVNLSAYAGDTIVIRIAYNIGITSAHSDPGVYVDDVQILETSRVAPSISPVKVSDAWVNVPYTQRLEKTGGAAGAGWSIVGGWNHAWLAIDPVTGTLTGLPGFGDIGPVSVVVRAQDPNDLDLADELDVQFEVSGAQVYYNQDFEGPCASNGWTLMNDWRCGTPTTVGPRAAHGGTQCLATNLSGDYSNNQTYAGNSATSPTINLTGALHPVAWFRMWIFTEGTTFDGANLQVSTNGGTSYQVVTTTSPSPRFTVSSQLSWGGDQSGAGWILVRADLTAFAGQQVKLRIGLATDSSVVFPGVYIDDIVVVEAD</sequence>
<name>A0A0K1P801_9BACT</name>
<dbReference type="NCBIfam" id="NF038128">
    <property type="entry name" value="choice_anch_J"/>
    <property type="match status" value="3"/>
</dbReference>
<keyword evidence="2" id="KW-0969">Cilium</keyword>
<feature type="region of interest" description="Disordered" evidence="1">
    <location>
        <begin position="1"/>
        <end position="71"/>
    </location>
</feature>
<dbReference type="Gene3D" id="2.60.120.200">
    <property type="match status" value="6"/>
</dbReference>
<dbReference type="Proteomes" id="UP000055590">
    <property type="component" value="Chromosome"/>
</dbReference>
<dbReference type="GO" id="GO:0016020">
    <property type="term" value="C:membrane"/>
    <property type="evidence" value="ECO:0007669"/>
    <property type="project" value="InterPro"/>
</dbReference>
<dbReference type="Gene3D" id="2.60.40.10">
    <property type="entry name" value="Immunoglobulins"/>
    <property type="match status" value="4"/>
</dbReference>
<dbReference type="InterPro" id="IPR013320">
    <property type="entry name" value="ConA-like_dom_sf"/>
</dbReference>
<proteinExistence type="predicted"/>
<reference evidence="2 3" key="1">
    <citation type="submission" date="2015-08" db="EMBL/GenBank/DDBJ databases">
        <authorList>
            <person name="Babu N.S."/>
            <person name="Beckwith C.J."/>
            <person name="Beseler K.G."/>
            <person name="Brison A."/>
            <person name="Carone J.V."/>
            <person name="Caskin T.P."/>
            <person name="Diamond M."/>
            <person name="Durham M.E."/>
            <person name="Foxe J.M."/>
            <person name="Go M."/>
            <person name="Henderson B.A."/>
            <person name="Jones I.B."/>
            <person name="McGettigan J.A."/>
            <person name="Micheletti S.J."/>
            <person name="Nasrallah M.E."/>
            <person name="Ortiz D."/>
            <person name="Piller C.R."/>
            <person name="Privatt S.R."/>
            <person name="Schneider S.L."/>
            <person name="Sharp S."/>
            <person name="Smith T.C."/>
            <person name="Stanton J.D."/>
            <person name="Ullery H.E."/>
            <person name="Wilson R.J."/>
            <person name="Serrano M.G."/>
            <person name="Buck G."/>
            <person name="Lee V."/>
            <person name="Wang Y."/>
            <person name="Carvalho R."/>
            <person name="Voegtly L."/>
            <person name="Shi R."/>
            <person name="Duckworth R."/>
            <person name="Johnson A."/>
            <person name="Loviza R."/>
            <person name="Walstead R."/>
            <person name="Shah Z."/>
            <person name="Kiflezghi M."/>
            <person name="Wade K."/>
            <person name="Ball S.L."/>
            <person name="Bradley K.W."/>
            <person name="Asai D.J."/>
            <person name="Bowman C.A."/>
            <person name="Russell D.A."/>
            <person name="Pope W.H."/>
            <person name="Jacobs-Sera D."/>
            <person name="Hendrix R.W."/>
            <person name="Hatfull G.F."/>
        </authorList>
    </citation>
    <scope>NUCLEOTIDE SEQUENCE [LARGE SCALE GENOMIC DNA]</scope>
    <source>
        <strain evidence="2 3">DSM 27710</strain>
    </source>
</reference>
<dbReference type="KEGG" id="vin:AKJ08_0050"/>
<dbReference type="SUPFAM" id="SSF49899">
    <property type="entry name" value="Concanavalin A-like lectins/glucanases"/>
    <property type="match status" value="4"/>
</dbReference>
<dbReference type="EMBL" id="CP012332">
    <property type="protein sequence ID" value="AKU89663.1"/>
    <property type="molecule type" value="Genomic_DNA"/>
</dbReference>
<dbReference type="PATRIC" id="fig|1391653.3.peg.56"/>
<protein>
    <submittedName>
        <fullName evidence="2">Flagellar basal-body rod modification protein FlgD</fullName>
    </submittedName>
</protein>
<accession>A0A0K1P801</accession>
<evidence type="ECO:0000256" key="1">
    <source>
        <dbReference type="SAM" id="MobiDB-lite"/>
    </source>
</evidence>
<keyword evidence="2" id="KW-0966">Cell projection</keyword>
<dbReference type="InterPro" id="IPR013783">
    <property type="entry name" value="Ig-like_fold"/>
</dbReference>